<keyword evidence="3 4" id="KW-0479">Metal-binding</keyword>
<evidence type="ECO:0000256" key="1">
    <source>
        <dbReference type="ARBA" id="ARBA00001971"/>
    </source>
</evidence>
<dbReference type="Proteomes" id="UP000092668">
    <property type="component" value="Unassembled WGS sequence"/>
</dbReference>
<dbReference type="InterPro" id="IPR017972">
    <property type="entry name" value="Cyt_P450_CS"/>
</dbReference>
<reference evidence="5 6" key="1">
    <citation type="submission" date="2015-06" db="EMBL/GenBank/DDBJ databases">
        <title>Genome sequence of Mycobacterium kumamotonense strain Roo.</title>
        <authorList>
            <person name="Greninger A.L."/>
            <person name="Cunningham G."/>
            <person name="Miller S."/>
        </authorList>
    </citation>
    <scope>NUCLEOTIDE SEQUENCE [LARGE SCALE GENOMIC DNA]</scope>
    <source>
        <strain evidence="5 6">Roo</strain>
    </source>
</reference>
<evidence type="ECO:0000313" key="5">
    <source>
        <dbReference type="EMBL" id="OBY32440.1"/>
    </source>
</evidence>
<dbReference type="PRINTS" id="PR00463">
    <property type="entry name" value="EP450I"/>
</dbReference>
<keyword evidence="3 4" id="KW-0349">Heme</keyword>
<sequence>MVADQRANPVYTVLPEIARRYGDVASLPMPLPGSTVTLLSHPEYVDHIMTRHHLRYVKHEAAHQLVVGEPPALPLLEGDEWKRTRRPLNPHFGEQALAGVSPQMAAAVRERVEAWARHIGAADWVNLEHELGAVVMDGLMRSMFTMTLEPDTLDKYVDAARDYGTYVVSLAAMYLFPSALPRPFRKRGEAAKRYLLSELDSFIVERRSQGPQTEPDVLDVLLGMSFDGNPRYQYGRLRSELSGLVFAGFETTAEALAWTLALLFRNPSVLAKAYAAVDALGGASVEYAHLEQLTYLRACFDEAQRIQAAPANVRTATEDDEIGGYFIPKGSHVVISPYGLHRDARFWTKPELFEPERFLTDKINRNAFIPFNIGPRKCMGSRMAYIEGVIALAAILQRYTFEIRPGWEPKHQMRTSTGLVGGLPVRIHRR</sequence>
<dbReference type="InterPro" id="IPR001128">
    <property type="entry name" value="Cyt_P450"/>
</dbReference>
<keyword evidence="4" id="KW-0503">Monooxygenase</keyword>
<keyword evidence="3 4" id="KW-0408">Iron</keyword>
<dbReference type="PANTHER" id="PTHR24305:SF166">
    <property type="entry name" value="CYTOCHROME P450 12A4, MITOCHONDRIAL-RELATED"/>
    <property type="match status" value="1"/>
</dbReference>
<dbReference type="AlphaFoldDB" id="A0A1B8SI73"/>
<gene>
    <name evidence="5" type="ORF">ACT18_07790</name>
</gene>
<dbReference type="PATRIC" id="fig|354243.3.peg.1621"/>
<dbReference type="GO" id="GO:0016705">
    <property type="term" value="F:oxidoreductase activity, acting on paired donors, with incorporation or reduction of molecular oxygen"/>
    <property type="evidence" value="ECO:0007669"/>
    <property type="project" value="InterPro"/>
</dbReference>
<dbReference type="GO" id="GO:0004497">
    <property type="term" value="F:monooxygenase activity"/>
    <property type="evidence" value="ECO:0007669"/>
    <property type="project" value="UniProtKB-KW"/>
</dbReference>
<comment type="similarity">
    <text evidence="2 4">Belongs to the cytochrome P450 family.</text>
</comment>
<protein>
    <submittedName>
        <fullName evidence="5">Cytochrome P450</fullName>
    </submittedName>
</protein>
<evidence type="ECO:0000256" key="2">
    <source>
        <dbReference type="ARBA" id="ARBA00010617"/>
    </source>
</evidence>
<dbReference type="InterPro" id="IPR036396">
    <property type="entry name" value="Cyt_P450_sf"/>
</dbReference>
<evidence type="ECO:0000256" key="3">
    <source>
        <dbReference type="PIRSR" id="PIRSR602401-1"/>
    </source>
</evidence>
<feature type="binding site" description="axial binding residue" evidence="3">
    <location>
        <position position="378"/>
    </location>
    <ligand>
        <name>heme</name>
        <dbReference type="ChEBI" id="CHEBI:30413"/>
    </ligand>
    <ligandPart>
        <name>Fe</name>
        <dbReference type="ChEBI" id="CHEBI:18248"/>
    </ligandPart>
</feature>
<keyword evidence="4" id="KW-0560">Oxidoreductase</keyword>
<keyword evidence="6" id="KW-1185">Reference proteome</keyword>
<organism evidence="5 6">
    <name type="scientific">Mycolicibacter kumamotonensis</name>
    <dbReference type="NCBI Taxonomy" id="354243"/>
    <lineage>
        <taxon>Bacteria</taxon>
        <taxon>Bacillati</taxon>
        <taxon>Actinomycetota</taxon>
        <taxon>Actinomycetes</taxon>
        <taxon>Mycobacteriales</taxon>
        <taxon>Mycobacteriaceae</taxon>
        <taxon>Mycolicibacter</taxon>
    </lineage>
</organism>
<dbReference type="PROSITE" id="PS00086">
    <property type="entry name" value="CYTOCHROME_P450"/>
    <property type="match status" value="1"/>
</dbReference>
<dbReference type="SUPFAM" id="SSF48264">
    <property type="entry name" value="Cytochrome P450"/>
    <property type="match status" value="1"/>
</dbReference>
<dbReference type="InterPro" id="IPR002401">
    <property type="entry name" value="Cyt_P450_E_grp-I"/>
</dbReference>
<dbReference type="Gene3D" id="1.10.630.10">
    <property type="entry name" value="Cytochrome P450"/>
    <property type="match status" value="1"/>
</dbReference>
<dbReference type="EMBL" id="LFOE01000007">
    <property type="protein sequence ID" value="OBY32440.1"/>
    <property type="molecule type" value="Genomic_DNA"/>
</dbReference>
<comment type="caution">
    <text evidence="5">The sequence shown here is derived from an EMBL/GenBank/DDBJ whole genome shotgun (WGS) entry which is preliminary data.</text>
</comment>
<evidence type="ECO:0000313" key="6">
    <source>
        <dbReference type="Proteomes" id="UP000092668"/>
    </source>
</evidence>
<dbReference type="InterPro" id="IPR050121">
    <property type="entry name" value="Cytochrome_P450_monoxygenase"/>
</dbReference>
<dbReference type="PRINTS" id="PR00385">
    <property type="entry name" value="P450"/>
</dbReference>
<accession>A0A1B8SI73</accession>
<proteinExistence type="inferred from homology"/>
<comment type="cofactor">
    <cofactor evidence="1 3">
        <name>heme</name>
        <dbReference type="ChEBI" id="CHEBI:30413"/>
    </cofactor>
</comment>
<dbReference type="GO" id="GO:0020037">
    <property type="term" value="F:heme binding"/>
    <property type="evidence" value="ECO:0007669"/>
    <property type="project" value="InterPro"/>
</dbReference>
<evidence type="ECO:0000256" key="4">
    <source>
        <dbReference type="RuleBase" id="RU000461"/>
    </source>
</evidence>
<dbReference type="PANTHER" id="PTHR24305">
    <property type="entry name" value="CYTOCHROME P450"/>
    <property type="match status" value="1"/>
</dbReference>
<name>A0A1B8SI73_9MYCO</name>
<dbReference type="Pfam" id="PF00067">
    <property type="entry name" value="p450"/>
    <property type="match status" value="1"/>
</dbReference>
<dbReference type="GO" id="GO:0005506">
    <property type="term" value="F:iron ion binding"/>
    <property type="evidence" value="ECO:0007669"/>
    <property type="project" value="InterPro"/>
</dbReference>